<proteinExistence type="predicted"/>
<sequence length="244" mass="26078">MTEPLPWWPKRFIRALTAIGVLLPARGQGRVVSMEVGAGRVDAEVRDDRPYQVRIGLTAFGKADWAAITHALAAKASSTVLLLSGELPRDVEETFKAVRLPLFPSSAREVSLDCTCPDAEVPCGHLNAVFSALVARVGDDPFTILALRGRDREALLEELKNRLISAEPLDPDDRSPALTEVMDTFFDCGQAPGLGGAAPLHGPRTSSDALVDQAPPFAITAGGEDVTELLRPVYQALAGENGTQ</sequence>
<evidence type="ECO:0000256" key="1">
    <source>
        <dbReference type="PROSITE-ProRule" id="PRU00325"/>
    </source>
</evidence>
<evidence type="ECO:0000313" key="3">
    <source>
        <dbReference type="EMBL" id="RSM43781.1"/>
    </source>
</evidence>
<name>A0A428WL17_AMYBA</name>
<keyword evidence="4" id="KW-1185">Reference proteome</keyword>
<protein>
    <recommendedName>
        <fullName evidence="2">SWIM-type domain-containing protein</fullName>
    </recommendedName>
</protein>
<accession>A0A428WL17</accession>
<dbReference type="GO" id="GO:0008270">
    <property type="term" value="F:zinc ion binding"/>
    <property type="evidence" value="ECO:0007669"/>
    <property type="project" value="UniProtKB-KW"/>
</dbReference>
<keyword evidence="1" id="KW-0479">Metal-binding</keyword>
<dbReference type="EMBL" id="QHHU01000023">
    <property type="protein sequence ID" value="RSM43781.1"/>
    <property type="molecule type" value="Genomic_DNA"/>
</dbReference>
<dbReference type="Proteomes" id="UP000286716">
    <property type="component" value="Unassembled WGS sequence"/>
</dbReference>
<feature type="domain" description="SWIM-type" evidence="2">
    <location>
        <begin position="98"/>
        <end position="134"/>
    </location>
</feature>
<comment type="caution">
    <text evidence="3">The sequence shown here is derived from an EMBL/GenBank/DDBJ whole genome shotgun (WGS) entry which is preliminary data.</text>
</comment>
<keyword evidence="1" id="KW-0863">Zinc-finger</keyword>
<keyword evidence="1" id="KW-0862">Zinc</keyword>
<evidence type="ECO:0000313" key="4">
    <source>
        <dbReference type="Proteomes" id="UP000286716"/>
    </source>
</evidence>
<gene>
    <name evidence="3" type="ORF">DMA12_18040</name>
</gene>
<dbReference type="PANTHER" id="PTHR38133:SF1">
    <property type="entry name" value="SLR1429 PROTEIN"/>
    <property type="match status" value="1"/>
</dbReference>
<reference evidence="3 4" key="1">
    <citation type="submission" date="2018-05" db="EMBL/GenBank/DDBJ databases">
        <title>Evolution of GPA BGCs.</title>
        <authorList>
            <person name="Waglechner N."/>
            <person name="Wright G.D."/>
        </authorList>
    </citation>
    <scope>NUCLEOTIDE SEQUENCE [LARGE SCALE GENOMIC DNA]</scope>
    <source>
        <strain evidence="3 4">DSM 5908</strain>
    </source>
</reference>
<evidence type="ECO:0000259" key="2">
    <source>
        <dbReference type="PROSITE" id="PS50966"/>
    </source>
</evidence>
<dbReference type="OrthoDB" id="188274at2"/>
<dbReference type="RefSeq" id="WP_020638908.1">
    <property type="nucleotide sequence ID" value="NZ_QHHU01000023.1"/>
</dbReference>
<dbReference type="PANTHER" id="PTHR38133">
    <property type="entry name" value="SLR1429 PROTEIN"/>
    <property type="match status" value="1"/>
</dbReference>
<dbReference type="PROSITE" id="PS50966">
    <property type="entry name" value="ZF_SWIM"/>
    <property type="match status" value="1"/>
</dbReference>
<dbReference type="InterPro" id="IPR007527">
    <property type="entry name" value="Znf_SWIM"/>
</dbReference>
<dbReference type="AlphaFoldDB" id="A0A428WL17"/>
<organism evidence="3 4">
    <name type="scientific">Amycolatopsis balhimycina DSM 5908</name>
    <dbReference type="NCBI Taxonomy" id="1081091"/>
    <lineage>
        <taxon>Bacteria</taxon>
        <taxon>Bacillati</taxon>
        <taxon>Actinomycetota</taxon>
        <taxon>Actinomycetes</taxon>
        <taxon>Pseudonocardiales</taxon>
        <taxon>Pseudonocardiaceae</taxon>
        <taxon>Amycolatopsis</taxon>
    </lineage>
</organism>